<dbReference type="PATRIC" id="fig|178606.4.peg.1493"/>
<dbReference type="Proteomes" id="UP000029452">
    <property type="component" value="Unassembled WGS sequence"/>
</dbReference>
<dbReference type="AlphaFoldDB" id="A0A094WBA4"/>
<dbReference type="EMBL" id="JPGK01000005">
    <property type="protein sequence ID" value="KGA93780.1"/>
    <property type="molecule type" value="Genomic_DNA"/>
</dbReference>
<protein>
    <submittedName>
        <fullName evidence="1">Uncharacterized protein</fullName>
    </submittedName>
</protein>
<reference evidence="1 2" key="1">
    <citation type="submission" date="2014-06" db="EMBL/GenBank/DDBJ databases">
        <title>Draft genome sequence of iron oxidizing acidophile Leptospirillum ferriphilum DSM14647.</title>
        <authorList>
            <person name="Cardenas J.P."/>
            <person name="Lazcano M."/>
            <person name="Ossandon F.J."/>
            <person name="Corbett M."/>
            <person name="Holmes D.S."/>
            <person name="Watkin E."/>
        </authorList>
    </citation>
    <scope>NUCLEOTIDE SEQUENCE [LARGE SCALE GENOMIC DNA]</scope>
    <source>
        <strain evidence="1 2">DSM 14647</strain>
    </source>
</reference>
<comment type="caution">
    <text evidence="1">The sequence shown here is derived from an EMBL/GenBank/DDBJ whole genome shotgun (WGS) entry which is preliminary data.</text>
</comment>
<evidence type="ECO:0000313" key="2">
    <source>
        <dbReference type="Proteomes" id="UP000029452"/>
    </source>
</evidence>
<dbReference type="RefSeq" id="WP_036082423.1">
    <property type="nucleotide sequence ID" value="NZ_JPGK01000005.1"/>
</dbReference>
<organism evidence="1 2">
    <name type="scientific">Leptospirillum ferriphilum</name>
    <dbReference type="NCBI Taxonomy" id="178606"/>
    <lineage>
        <taxon>Bacteria</taxon>
        <taxon>Pseudomonadati</taxon>
        <taxon>Nitrospirota</taxon>
        <taxon>Nitrospiria</taxon>
        <taxon>Nitrospirales</taxon>
        <taxon>Nitrospiraceae</taxon>
        <taxon>Leptospirillum</taxon>
    </lineage>
</organism>
<sequence length="110" mass="13268">MNFENYEDLYFSRKLLSFLVKELREDPITTIQQLERWNDRLVEIRENDQLMEVVKMVDDFLEYCQDPDDRVAATLFRAMMVDRLLRQNPAIWEAFNNWISGELMDSPSKN</sequence>
<accession>A0A094WBA4</accession>
<proteinExistence type="predicted"/>
<name>A0A094WBA4_9BACT</name>
<gene>
    <name evidence="1" type="ORF">LptCag_1490</name>
</gene>
<evidence type="ECO:0000313" key="1">
    <source>
        <dbReference type="EMBL" id="KGA93780.1"/>
    </source>
</evidence>